<keyword evidence="9" id="KW-1185">Reference proteome</keyword>
<reference evidence="8 9" key="1">
    <citation type="journal article" date="2018" name="Evol. Lett.">
        <title>Horizontal gene cluster transfer increased hallucinogenic mushroom diversity.</title>
        <authorList>
            <person name="Reynolds H.T."/>
            <person name="Vijayakumar V."/>
            <person name="Gluck-Thaler E."/>
            <person name="Korotkin H.B."/>
            <person name="Matheny P.B."/>
            <person name="Slot J.C."/>
        </authorList>
    </citation>
    <scope>NUCLEOTIDE SEQUENCE [LARGE SCALE GENOMIC DNA]</scope>
    <source>
        <strain evidence="8 9">SRW20</strain>
    </source>
</reference>
<dbReference type="Pfam" id="PF05653">
    <property type="entry name" value="Mg_trans_NIPA"/>
    <property type="match status" value="1"/>
</dbReference>
<dbReference type="PANTHER" id="PTHR12570:SF82">
    <property type="entry name" value="NIPA-LIKE PROTEIN 3"/>
    <property type="match status" value="1"/>
</dbReference>
<feature type="compositionally biased region" description="Basic and acidic residues" evidence="6">
    <location>
        <begin position="1084"/>
        <end position="1101"/>
    </location>
</feature>
<feature type="transmembrane region" description="Helical" evidence="7">
    <location>
        <begin position="582"/>
        <end position="602"/>
    </location>
</feature>
<dbReference type="SUPFAM" id="SSF103481">
    <property type="entry name" value="Multidrug resistance efflux transporter EmrE"/>
    <property type="match status" value="1"/>
</dbReference>
<dbReference type="OrthoDB" id="165382at2759"/>
<comment type="subcellular location">
    <subcellularLocation>
        <location evidence="1">Membrane</location>
        <topology evidence="1">Multi-pass membrane protein</topology>
    </subcellularLocation>
</comment>
<comment type="similarity">
    <text evidence="2">Belongs to the TCP11 family.</text>
</comment>
<feature type="compositionally biased region" description="Polar residues" evidence="6">
    <location>
        <begin position="976"/>
        <end position="985"/>
    </location>
</feature>
<evidence type="ECO:0000256" key="6">
    <source>
        <dbReference type="SAM" id="MobiDB-lite"/>
    </source>
</evidence>
<sequence>MSAPQHSHSLAGHASFAALPAELIDALNQTYHLHLLITEPQRVIPPGKSLLSMMTQANFKASDDDKHKKDQRAQIEERVKEVAHKAFWNEALEALSSPLPSVQLTRLKRLYFDLYEALSPLFPPNHAILVALSSPLPPTSSPLHTAIVMLQEILVALRLRCAPVRDQAIDELLASLSIPPEPVRPIHTTAPPNPSNHPPTPLAEFVIEKTRAILQLAEDMKADLKTFVLGSMTDSQLRSLLLNDVKGRERELVLKVWGGADVVRSSWRAWIAELPTTDSPVPEDKKWITRLFYALESDKAVCCILPSPGPHVLQPNGIENMHHVSPELSNHNNLPPQLFFSTPSLLYIQNNIQAIVIAAVLRSLTRLGPPSGSSKSPHATEDVRAEFMSRIWALLKAEIDESVGAKADSGEADGAGQTKLINLADEIVSARRRATATSVLDPEEEKRLRAAVEHVLRSEDPVFKLLKRRLVGALEKRLLALSDHHDQSTIPAKMQTGKDLLSERVGKRPKLMLPEFVAAGNSPEMVNETVNMGGIMITGFEDRVLQDAIADVLQKIAGSTAAPSSLPSVLSDPAPVRRINPILAFIIGLAIIIGASILNAAGLNLTKLDHFNAKGCEEKRLDAALMASRNAALHLIGSTLALEYMRAEYVAPLGSTSLVFNFLFARFLVGTPVTSTDIYGTVVVILGVVGIVAFGSINSGLTNATDVTHITYLWRRGGWLSYFFAMSFALFFVLIFTTRLDAVLASRADLAAVPFSGARPLQGSGLPPPNVSFSSAARRRSWFGKLFGFFAALKAGWDAAMNWTTDRLEAWAAPKDDKQVAWTLGIGWACCGGGLAGGCLVFAKATVKLLSGSLSHENPGNQFGHAAPIFTIILLAITAVLQIICLNRGLKVYDSTLVVPVFYGVYTATGWLDSLIFNDEVGAYQSWTLFLIFVSILVLISGVVLLTHKKPEPITGKIKSTALPRRRKKGRKGKMNGQNGLNGQASEGDEEENVRPDAENEVLWAVGDASDDGDDDDEELEDEDIDHHQHPLHKTLPTGHIAGTGSTARAPAHGARYNVNEETSLVGSEENDEILGNRLGEIGSRGRDDIKARRSMDPFRDEEQEMDDFRSVGLQSGRTQR</sequence>
<proteinExistence type="inferred from homology"/>
<dbReference type="AlphaFoldDB" id="A0A409VHC2"/>
<name>A0A409VHC2_9AGAR</name>
<feature type="transmembrane region" description="Helical" evidence="7">
    <location>
        <begin position="924"/>
        <end position="947"/>
    </location>
</feature>
<keyword evidence="3 7" id="KW-0812">Transmembrane</keyword>
<evidence type="ECO:0000256" key="5">
    <source>
        <dbReference type="ARBA" id="ARBA00023136"/>
    </source>
</evidence>
<protein>
    <submittedName>
        <fullName evidence="8">Uncharacterized protein</fullName>
    </submittedName>
</protein>
<evidence type="ECO:0000256" key="7">
    <source>
        <dbReference type="SAM" id="Phobius"/>
    </source>
</evidence>
<accession>A0A409VHC2</accession>
<feature type="region of interest" description="Disordered" evidence="6">
    <location>
        <begin position="957"/>
        <end position="1040"/>
    </location>
</feature>
<dbReference type="InterPro" id="IPR037185">
    <property type="entry name" value="EmrE-like"/>
</dbReference>
<dbReference type="GO" id="GO:0016020">
    <property type="term" value="C:membrane"/>
    <property type="evidence" value="ECO:0007669"/>
    <property type="project" value="UniProtKB-SubCell"/>
</dbReference>
<dbReference type="InParanoid" id="A0A409VHC2"/>
<comment type="caution">
    <text evidence="8">The sequence shown here is derived from an EMBL/GenBank/DDBJ whole genome shotgun (WGS) entry which is preliminary data.</text>
</comment>
<feature type="compositionally biased region" description="Basic residues" evidence="6">
    <location>
        <begin position="964"/>
        <end position="974"/>
    </location>
</feature>
<evidence type="ECO:0000313" key="9">
    <source>
        <dbReference type="Proteomes" id="UP000284706"/>
    </source>
</evidence>
<feature type="transmembrane region" description="Helical" evidence="7">
    <location>
        <begin position="863"/>
        <end position="885"/>
    </location>
</feature>
<dbReference type="PANTHER" id="PTHR12570">
    <property type="match status" value="1"/>
</dbReference>
<dbReference type="Proteomes" id="UP000284706">
    <property type="component" value="Unassembled WGS sequence"/>
</dbReference>
<feature type="region of interest" description="Disordered" evidence="6">
    <location>
        <begin position="1079"/>
        <end position="1121"/>
    </location>
</feature>
<dbReference type="InterPro" id="IPR008521">
    <property type="entry name" value="Mg_trans_NIPA"/>
</dbReference>
<evidence type="ECO:0000313" key="8">
    <source>
        <dbReference type="EMBL" id="PPQ65657.1"/>
    </source>
</evidence>
<evidence type="ECO:0000256" key="4">
    <source>
        <dbReference type="ARBA" id="ARBA00022989"/>
    </source>
</evidence>
<feature type="transmembrane region" description="Helical" evidence="7">
    <location>
        <begin position="717"/>
        <end position="737"/>
    </location>
</feature>
<evidence type="ECO:0000256" key="1">
    <source>
        <dbReference type="ARBA" id="ARBA00004141"/>
    </source>
</evidence>
<dbReference type="GO" id="GO:0015095">
    <property type="term" value="F:magnesium ion transmembrane transporter activity"/>
    <property type="evidence" value="ECO:0007669"/>
    <property type="project" value="InterPro"/>
</dbReference>
<gene>
    <name evidence="8" type="ORF">CVT26_000289</name>
</gene>
<keyword evidence="5 7" id="KW-0472">Membrane</keyword>
<keyword evidence="4 7" id="KW-1133">Transmembrane helix</keyword>
<dbReference type="Pfam" id="PF05794">
    <property type="entry name" value="Tcp11"/>
    <property type="match status" value="1"/>
</dbReference>
<evidence type="ECO:0000256" key="3">
    <source>
        <dbReference type="ARBA" id="ARBA00022692"/>
    </source>
</evidence>
<feature type="transmembrane region" description="Helical" evidence="7">
    <location>
        <begin position="678"/>
        <end position="697"/>
    </location>
</feature>
<evidence type="ECO:0000256" key="2">
    <source>
        <dbReference type="ARBA" id="ARBA00010954"/>
    </source>
</evidence>
<feature type="transmembrane region" description="Helical" evidence="7">
    <location>
        <begin position="820"/>
        <end position="843"/>
    </location>
</feature>
<organism evidence="8 9">
    <name type="scientific">Gymnopilus dilepis</name>
    <dbReference type="NCBI Taxonomy" id="231916"/>
    <lineage>
        <taxon>Eukaryota</taxon>
        <taxon>Fungi</taxon>
        <taxon>Dikarya</taxon>
        <taxon>Basidiomycota</taxon>
        <taxon>Agaricomycotina</taxon>
        <taxon>Agaricomycetes</taxon>
        <taxon>Agaricomycetidae</taxon>
        <taxon>Agaricales</taxon>
        <taxon>Agaricineae</taxon>
        <taxon>Hymenogastraceae</taxon>
        <taxon>Gymnopilus</taxon>
    </lineage>
</organism>
<feature type="transmembrane region" description="Helical" evidence="7">
    <location>
        <begin position="892"/>
        <end position="912"/>
    </location>
</feature>
<feature type="transmembrane region" description="Helical" evidence="7">
    <location>
        <begin position="649"/>
        <end position="669"/>
    </location>
</feature>
<feature type="compositionally biased region" description="Acidic residues" evidence="6">
    <location>
        <begin position="1009"/>
        <end position="1024"/>
    </location>
</feature>
<dbReference type="EMBL" id="NHYE01005648">
    <property type="protein sequence ID" value="PPQ65657.1"/>
    <property type="molecule type" value="Genomic_DNA"/>
</dbReference>
<dbReference type="InterPro" id="IPR008862">
    <property type="entry name" value="Tcp11"/>
</dbReference>